<dbReference type="PANTHER" id="PTHR38687:SF1">
    <property type="entry name" value="CELL DIVISION PROTEIN DEDD"/>
    <property type="match status" value="1"/>
</dbReference>
<feature type="transmembrane region" description="Helical" evidence="1">
    <location>
        <begin position="20"/>
        <end position="38"/>
    </location>
</feature>
<keyword evidence="1" id="KW-0812">Transmembrane</keyword>
<dbReference type="SUPFAM" id="SSF110997">
    <property type="entry name" value="Sporulation related repeat"/>
    <property type="match status" value="1"/>
</dbReference>
<dbReference type="InterPro" id="IPR036680">
    <property type="entry name" value="SPOR-like_sf"/>
</dbReference>
<dbReference type="EMBL" id="FOSP01000004">
    <property type="protein sequence ID" value="SFK32257.1"/>
    <property type="molecule type" value="Genomic_DNA"/>
</dbReference>
<evidence type="ECO:0000256" key="1">
    <source>
        <dbReference type="SAM" id="Phobius"/>
    </source>
</evidence>
<gene>
    <name evidence="3" type="ORF">SAMN05216302_100436</name>
</gene>
<dbReference type="RefSeq" id="WP_090697215.1">
    <property type="nucleotide sequence ID" value="NZ_FOSP01000004.1"/>
</dbReference>
<dbReference type="GO" id="GO:0030428">
    <property type="term" value="C:cell septum"/>
    <property type="evidence" value="ECO:0007669"/>
    <property type="project" value="TreeGrafter"/>
</dbReference>
<keyword evidence="1" id="KW-0472">Membrane</keyword>
<reference evidence="4" key="1">
    <citation type="submission" date="2016-10" db="EMBL/GenBank/DDBJ databases">
        <authorList>
            <person name="Varghese N."/>
            <person name="Submissions S."/>
        </authorList>
    </citation>
    <scope>NUCLEOTIDE SEQUENCE [LARGE SCALE GENOMIC DNA]</scope>
    <source>
        <strain evidence="4">Nm69</strain>
    </source>
</reference>
<dbReference type="InterPro" id="IPR052521">
    <property type="entry name" value="Cell_div_SPOR-domain"/>
</dbReference>
<keyword evidence="4" id="KW-1185">Reference proteome</keyword>
<dbReference type="Proteomes" id="UP000199533">
    <property type="component" value="Unassembled WGS sequence"/>
</dbReference>
<evidence type="ECO:0000313" key="4">
    <source>
        <dbReference type="Proteomes" id="UP000199533"/>
    </source>
</evidence>
<name>A0A1I3YJZ3_9PROT</name>
<organism evidence="3 4">
    <name type="scientific">Nitrosomonas aestuarii</name>
    <dbReference type="NCBI Taxonomy" id="52441"/>
    <lineage>
        <taxon>Bacteria</taxon>
        <taxon>Pseudomonadati</taxon>
        <taxon>Pseudomonadota</taxon>
        <taxon>Betaproteobacteria</taxon>
        <taxon>Nitrosomonadales</taxon>
        <taxon>Nitrosomonadaceae</taxon>
        <taxon>Nitrosomonas</taxon>
    </lineage>
</organism>
<dbReference type="PANTHER" id="PTHR38687">
    <property type="entry name" value="CELL DIVISION PROTEIN DEDD-RELATED"/>
    <property type="match status" value="1"/>
</dbReference>
<dbReference type="AlphaFoldDB" id="A0A1I3YJZ3"/>
<dbReference type="PROSITE" id="PS51724">
    <property type="entry name" value="SPOR"/>
    <property type="match status" value="1"/>
</dbReference>
<proteinExistence type="predicted"/>
<dbReference type="Pfam" id="PF05036">
    <property type="entry name" value="SPOR"/>
    <property type="match status" value="1"/>
</dbReference>
<dbReference type="GO" id="GO:0042834">
    <property type="term" value="F:peptidoglycan binding"/>
    <property type="evidence" value="ECO:0007669"/>
    <property type="project" value="InterPro"/>
</dbReference>
<protein>
    <submittedName>
        <fullName evidence="3">DedD protein</fullName>
    </submittedName>
</protein>
<accession>A0A1I3YJZ3</accession>
<keyword evidence="1" id="KW-1133">Transmembrane helix</keyword>
<evidence type="ECO:0000313" key="3">
    <source>
        <dbReference type="EMBL" id="SFK32257.1"/>
    </source>
</evidence>
<dbReference type="OrthoDB" id="8563804at2"/>
<evidence type="ECO:0000259" key="2">
    <source>
        <dbReference type="PROSITE" id="PS51724"/>
    </source>
</evidence>
<dbReference type="GO" id="GO:0032153">
    <property type="term" value="C:cell division site"/>
    <property type="evidence" value="ECO:0007669"/>
    <property type="project" value="TreeGrafter"/>
</dbReference>
<dbReference type="GO" id="GO:0032506">
    <property type="term" value="P:cytokinetic process"/>
    <property type="evidence" value="ECO:0007669"/>
    <property type="project" value="TreeGrafter"/>
</dbReference>
<dbReference type="STRING" id="52441.SAMN05216302_100436"/>
<dbReference type="InterPro" id="IPR007730">
    <property type="entry name" value="SPOR-like_dom"/>
</dbReference>
<sequence length="222" mass="24863">MNKNITEEELLLRKRARRRLVGAIVLVVAAIIILPMIFDEPKPDAETHEIDIHLFPKEDITEIPPLVLPSETPPPLGNINETIDQAEFSSALSPDFSDVLQPLDQVYDANENDENIVKSHIPIPGIKPRFEIAQTVHTKQQLSQASDQYVVQLGAFSDKTKAQQHLNNLKSNGVRSVYTETHMINGNVVTRVRIGPFSNRNVAELELEKLKRLGLDGVVTPR</sequence>
<feature type="domain" description="SPOR" evidence="2">
    <location>
        <begin position="143"/>
        <end position="222"/>
    </location>
</feature>
<dbReference type="Gene3D" id="3.30.70.1070">
    <property type="entry name" value="Sporulation related repeat"/>
    <property type="match status" value="1"/>
</dbReference>